<accession>A0A4C1WLP9</accession>
<proteinExistence type="predicted"/>
<feature type="compositionally biased region" description="Pro residues" evidence="1">
    <location>
        <begin position="27"/>
        <end position="40"/>
    </location>
</feature>
<evidence type="ECO:0000313" key="2">
    <source>
        <dbReference type="EMBL" id="GBP52386.1"/>
    </source>
</evidence>
<comment type="caution">
    <text evidence="2">The sequence shown here is derived from an EMBL/GenBank/DDBJ whole genome shotgun (WGS) entry which is preliminary data.</text>
</comment>
<dbReference type="Proteomes" id="UP000299102">
    <property type="component" value="Unassembled WGS sequence"/>
</dbReference>
<gene>
    <name evidence="2" type="ORF">EVAR_37774_1</name>
</gene>
<protein>
    <submittedName>
        <fullName evidence="2">Uncharacterized protein</fullName>
    </submittedName>
</protein>
<organism evidence="2 3">
    <name type="scientific">Eumeta variegata</name>
    <name type="common">Bagworm moth</name>
    <name type="synonym">Eumeta japonica</name>
    <dbReference type="NCBI Taxonomy" id="151549"/>
    <lineage>
        <taxon>Eukaryota</taxon>
        <taxon>Metazoa</taxon>
        <taxon>Ecdysozoa</taxon>
        <taxon>Arthropoda</taxon>
        <taxon>Hexapoda</taxon>
        <taxon>Insecta</taxon>
        <taxon>Pterygota</taxon>
        <taxon>Neoptera</taxon>
        <taxon>Endopterygota</taxon>
        <taxon>Lepidoptera</taxon>
        <taxon>Glossata</taxon>
        <taxon>Ditrysia</taxon>
        <taxon>Tineoidea</taxon>
        <taxon>Psychidae</taxon>
        <taxon>Oiketicinae</taxon>
        <taxon>Eumeta</taxon>
    </lineage>
</organism>
<evidence type="ECO:0000256" key="1">
    <source>
        <dbReference type="SAM" id="MobiDB-lite"/>
    </source>
</evidence>
<evidence type="ECO:0000313" key="3">
    <source>
        <dbReference type="Proteomes" id="UP000299102"/>
    </source>
</evidence>
<sequence length="86" mass="9398">MAIGKLDFYSLFEEHAALKSYQKLRRAPPPQPPPRSPPLPAARRGGKAQTEIKEVGGDFLVKSIPARCVCGRSLVKCRHRAGACTL</sequence>
<name>A0A4C1WLP9_EUMVA</name>
<reference evidence="2 3" key="1">
    <citation type="journal article" date="2019" name="Commun. Biol.">
        <title>The bagworm genome reveals a unique fibroin gene that provides high tensile strength.</title>
        <authorList>
            <person name="Kono N."/>
            <person name="Nakamura H."/>
            <person name="Ohtoshi R."/>
            <person name="Tomita M."/>
            <person name="Numata K."/>
            <person name="Arakawa K."/>
        </authorList>
    </citation>
    <scope>NUCLEOTIDE SEQUENCE [LARGE SCALE GENOMIC DNA]</scope>
</reference>
<dbReference type="EMBL" id="BGZK01000601">
    <property type="protein sequence ID" value="GBP52386.1"/>
    <property type="molecule type" value="Genomic_DNA"/>
</dbReference>
<feature type="region of interest" description="Disordered" evidence="1">
    <location>
        <begin position="22"/>
        <end position="49"/>
    </location>
</feature>
<keyword evidence="3" id="KW-1185">Reference proteome</keyword>
<dbReference type="AlphaFoldDB" id="A0A4C1WLP9"/>